<evidence type="ECO:0000313" key="3">
    <source>
        <dbReference type="Proteomes" id="UP000429229"/>
    </source>
</evidence>
<sequence>MASAPQASLPLFYNDLMPLNSRDHANWKAKQTDALPWMSNQNAIPLTIDEFPLAQRFMPIVFSTGDNPIPLGLMGLNEGVNVYFDDEGRVDGLTYVPAYVRRYPFMLTRLSPEATELSLCFDPTSGLLGEFDEGQPLFDGDKPADAIQRTLEFCEQFDQAGQRTKLAVEEFQKHGLLMDGEVSIEQPGNEKPFVYRGFGMIDESKLREVDGDVLKEWNQNGLLPLIYAHLMSLSLVRDIFAKQAQMGKGPVSPEAATDVDPKALKGTEPANKK</sequence>
<organism evidence="2 3">
    <name type="scientific">Alteriqipengyuania halimionae</name>
    <dbReference type="NCBI Taxonomy" id="1926630"/>
    <lineage>
        <taxon>Bacteria</taxon>
        <taxon>Pseudomonadati</taxon>
        <taxon>Pseudomonadota</taxon>
        <taxon>Alphaproteobacteria</taxon>
        <taxon>Sphingomonadales</taxon>
        <taxon>Erythrobacteraceae</taxon>
        <taxon>Alteriqipengyuania</taxon>
    </lineage>
</organism>
<keyword evidence="3" id="KW-1185">Reference proteome</keyword>
<dbReference type="OrthoDB" id="9806524at2"/>
<comment type="caution">
    <text evidence="2">The sequence shown here is derived from an EMBL/GenBank/DDBJ whole genome shotgun (WGS) entry which is preliminary data.</text>
</comment>
<proteinExistence type="predicted"/>
<evidence type="ECO:0000256" key="1">
    <source>
        <dbReference type="SAM" id="MobiDB-lite"/>
    </source>
</evidence>
<gene>
    <name evidence="2" type="ORF">GRI68_06345</name>
</gene>
<reference evidence="2 3" key="1">
    <citation type="submission" date="2019-12" db="EMBL/GenBank/DDBJ databases">
        <title>Genomic-based taxomic classification of the family Erythrobacteraceae.</title>
        <authorList>
            <person name="Xu L."/>
        </authorList>
    </citation>
    <scope>NUCLEOTIDE SEQUENCE [LARGE SCALE GENOMIC DNA]</scope>
    <source>
        <strain evidence="2 3">LMG 29519</strain>
    </source>
</reference>
<dbReference type="EMBL" id="WTYR01000001">
    <property type="protein sequence ID" value="MXP09795.1"/>
    <property type="molecule type" value="Genomic_DNA"/>
</dbReference>
<dbReference type="Pfam" id="PF07277">
    <property type="entry name" value="SapC"/>
    <property type="match status" value="1"/>
</dbReference>
<evidence type="ECO:0000313" key="2">
    <source>
        <dbReference type="EMBL" id="MXP09795.1"/>
    </source>
</evidence>
<name>A0A6I4U4E5_9SPHN</name>
<protein>
    <submittedName>
        <fullName evidence="2">Multidrug transporter</fullName>
    </submittedName>
</protein>
<dbReference type="Proteomes" id="UP000429229">
    <property type="component" value="Unassembled WGS sequence"/>
</dbReference>
<dbReference type="InterPro" id="IPR010836">
    <property type="entry name" value="SapC"/>
</dbReference>
<feature type="region of interest" description="Disordered" evidence="1">
    <location>
        <begin position="247"/>
        <end position="273"/>
    </location>
</feature>
<accession>A0A6I4U4E5</accession>
<feature type="compositionally biased region" description="Basic and acidic residues" evidence="1">
    <location>
        <begin position="259"/>
        <end position="273"/>
    </location>
</feature>
<dbReference type="RefSeq" id="WP_160616462.1">
    <property type="nucleotide sequence ID" value="NZ_WTYR01000001.1"/>
</dbReference>
<dbReference type="AlphaFoldDB" id="A0A6I4U4E5"/>